<dbReference type="PROSITE" id="PS50932">
    <property type="entry name" value="HTH_LACI_2"/>
    <property type="match status" value="1"/>
</dbReference>
<protein>
    <recommendedName>
        <fullName evidence="4">HTH lacI-type domain-containing protein</fullName>
    </recommendedName>
</protein>
<dbReference type="Proteomes" id="UP000017131">
    <property type="component" value="Unassembled WGS sequence"/>
</dbReference>
<dbReference type="Gene3D" id="3.40.50.2300">
    <property type="match status" value="2"/>
</dbReference>
<proteinExistence type="predicted"/>
<dbReference type="Pfam" id="PF00356">
    <property type="entry name" value="LacI"/>
    <property type="match status" value="1"/>
</dbReference>
<accession>A0ABN0PFT0</accession>
<dbReference type="InterPro" id="IPR046335">
    <property type="entry name" value="LacI/GalR-like_sensor"/>
</dbReference>
<gene>
    <name evidence="5" type="ORF">SSIM_03215</name>
</gene>
<feature type="domain" description="HTH lacI-type" evidence="4">
    <location>
        <begin position="6"/>
        <end position="61"/>
    </location>
</feature>
<dbReference type="SUPFAM" id="SSF53822">
    <property type="entry name" value="Periplasmic binding protein-like I"/>
    <property type="match status" value="1"/>
</dbReference>
<dbReference type="CDD" id="cd06267">
    <property type="entry name" value="PBP1_LacI_sugar_binding-like"/>
    <property type="match status" value="1"/>
</dbReference>
<evidence type="ECO:0000259" key="4">
    <source>
        <dbReference type="PROSITE" id="PS50932"/>
    </source>
</evidence>
<evidence type="ECO:0000256" key="1">
    <source>
        <dbReference type="ARBA" id="ARBA00023015"/>
    </source>
</evidence>
<sequence length="344" mass="38761">MKKTQPTLHDIARISGLSIATVNQILEDKKHVSNDQARARVVEALEMLGYEPSRYIQSLRGESIKTIAFIIPRHDAYYASVIDAIEHQQGSESIRIIAMASNEQVQRQDELIDWFVSQQVDGIIVSPVSAQMRISKRWRDIPMVIIDNQIEDEQIPYIGLNHEDTAYQAAEHLLKQNHQSIALILGNPASSATADTRMGYKAALEDFEQQMDERLISYQYTDLSLQATEKYGYDTVQQLFAQSNHPTALIASNHAMLSGILQALKTKELKVPEDVAIVTLEENSWNKVHYPSLTAVGIHAETIGASIFARLKQFFEGKSEQIQSDWLMAQLNVRDSSVHSSKNE</sequence>
<dbReference type="Pfam" id="PF13377">
    <property type="entry name" value="Peripla_BP_3"/>
    <property type="match status" value="1"/>
</dbReference>
<name>A0ABN0PFT0_STASI</name>
<dbReference type="CDD" id="cd01392">
    <property type="entry name" value="HTH_LacI"/>
    <property type="match status" value="1"/>
</dbReference>
<keyword evidence="3" id="KW-0804">Transcription</keyword>
<keyword evidence="1" id="KW-0805">Transcription regulation</keyword>
<dbReference type="SMART" id="SM00354">
    <property type="entry name" value="HTH_LACI"/>
    <property type="match status" value="1"/>
</dbReference>
<keyword evidence="6" id="KW-1185">Reference proteome</keyword>
<keyword evidence="2" id="KW-0238">DNA-binding</keyword>
<organism evidence="5 6">
    <name type="scientific">Staphylococcus simulans UMC-CNS-990</name>
    <dbReference type="NCBI Taxonomy" id="1405498"/>
    <lineage>
        <taxon>Bacteria</taxon>
        <taxon>Bacillati</taxon>
        <taxon>Bacillota</taxon>
        <taxon>Bacilli</taxon>
        <taxon>Bacillales</taxon>
        <taxon>Staphylococcaceae</taxon>
        <taxon>Staphylococcus</taxon>
    </lineage>
</organism>
<dbReference type="EMBL" id="AXDY01000002">
    <property type="protein sequence ID" value="ERS94484.1"/>
    <property type="molecule type" value="Genomic_DNA"/>
</dbReference>
<dbReference type="PANTHER" id="PTHR30146:SF109">
    <property type="entry name" value="HTH-TYPE TRANSCRIPTIONAL REGULATOR GALS"/>
    <property type="match status" value="1"/>
</dbReference>
<dbReference type="InterPro" id="IPR010982">
    <property type="entry name" value="Lambda_DNA-bd_dom_sf"/>
</dbReference>
<dbReference type="InterPro" id="IPR000843">
    <property type="entry name" value="HTH_LacI"/>
</dbReference>
<evidence type="ECO:0000256" key="2">
    <source>
        <dbReference type="ARBA" id="ARBA00023125"/>
    </source>
</evidence>
<dbReference type="InterPro" id="IPR028082">
    <property type="entry name" value="Peripla_BP_I"/>
</dbReference>
<dbReference type="Gene3D" id="1.10.260.40">
    <property type="entry name" value="lambda repressor-like DNA-binding domains"/>
    <property type="match status" value="1"/>
</dbReference>
<comment type="caution">
    <text evidence="5">The sequence shown here is derived from an EMBL/GenBank/DDBJ whole genome shotgun (WGS) entry which is preliminary data.</text>
</comment>
<dbReference type="PANTHER" id="PTHR30146">
    <property type="entry name" value="LACI-RELATED TRANSCRIPTIONAL REPRESSOR"/>
    <property type="match status" value="1"/>
</dbReference>
<dbReference type="RefSeq" id="WP_023015105.1">
    <property type="nucleotide sequence ID" value="NZ_AXDY01000002.1"/>
</dbReference>
<evidence type="ECO:0000313" key="6">
    <source>
        <dbReference type="Proteomes" id="UP000017131"/>
    </source>
</evidence>
<dbReference type="SUPFAM" id="SSF47413">
    <property type="entry name" value="lambda repressor-like DNA-binding domains"/>
    <property type="match status" value="1"/>
</dbReference>
<evidence type="ECO:0000313" key="5">
    <source>
        <dbReference type="EMBL" id="ERS94484.1"/>
    </source>
</evidence>
<evidence type="ECO:0000256" key="3">
    <source>
        <dbReference type="ARBA" id="ARBA00023163"/>
    </source>
</evidence>
<reference evidence="5 6" key="1">
    <citation type="journal article" date="2013" name="Genome Announc.">
        <title>Draft Genome Sequence of Staphylococcus simulans UMC-CNS-990, Isolated from a Case of Chronic Bovine Mastitis.</title>
        <authorList>
            <person name="Calcutt M.J."/>
            <person name="Foecking M.F."/>
            <person name="Hsieh H.Y."/>
            <person name="Perry J."/>
            <person name="Stewart G.C."/>
            <person name="Middleton J.R."/>
        </authorList>
    </citation>
    <scope>NUCLEOTIDE SEQUENCE [LARGE SCALE GENOMIC DNA]</scope>
    <source>
        <strain evidence="5 6">UMC-CNS-990</strain>
    </source>
</reference>